<organism evidence="6">
    <name type="scientific">Notodromas monacha</name>
    <dbReference type="NCBI Taxonomy" id="399045"/>
    <lineage>
        <taxon>Eukaryota</taxon>
        <taxon>Metazoa</taxon>
        <taxon>Ecdysozoa</taxon>
        <taxon>Arthropoda</taxon>
        <taxon>Crustacea</taxon>
        <taxon>Oligostraca</taxon>
        <taxon>Ostracoda</taxon>
        <taxon>Podocopa</taxon>
        <taxon>Podocopida</taxon>
        <taxon>Cypridocopina</taxon>
        <taxon>Cypridoidea</taxon>
        <taxon>Cyprididae</taxon>
        <taxon>Notodromas</taxon>
    </lineage>
</organism>
<evidence type="ECO:0000313" key="7">
    <source>
        <dbReference type="Proteomes" id="UP000678499"/>
    </source>
</evidence>
<dbReference type="EMBL" id="OA882312">
    <property type="protein sequence ID" value="CAD7274627.1"/>
    <property type="molecule type" value="Genomic_DNA"/>
</dbReference>
<gene>
    <name evidence="6" type="ORF">NMOB1V02_LOCUS2453</name>
</gene>
<evidence type="ECO:0000256" key="3">
    <source>
        <dbReference type="PIRSR" id="PIRSR603782-2"/>
    </source>
</evidence>
<name>A0A7R9BIL9_9CRUS</name>
<dbReference type="InterPro" id="IPR003782">
    <property type="entry name" value="SCO1/SenC"/>
</dbReference>
<dbReference type="SUPFAM" id="SSF52833">
    <property type="entry name" value="Thioredoxin-like"/>
    <property type="match status" value="1"/>
</dbReference>
<evidence type="ECO:0000313" key="6">
    <source>
        <dbReference type="EMBL" id="CAD7274627.1"/>
    </source>
</evidence>
<dbReference type="GO" id="GO:0033617">
    <property type="term" value="P:mitochondrial respiratory chain complex IV assembly"/>
    <property type="evidence" value="ECO:0007669"/>
    <property type="project" value="TreeGrafter"/>
</dbReference>
<feature type="region of interest" description="Disordered" evidence="4">
    <location>
        <begin position="869"/>
        <end position="908"/>
    </location>
</feature>
<dbReference type="GO" id="GO:0005739">
    <property type="term" value="C:mitochondrion"/>
    <property type="evidence" value="ECO:0007669"/>
    <property type="project" value="GOC"/>
</dbReference>
<feature type="binding site" evidence="2">
    <location>
        <position position="514"/>
    </location>
    <ligand>
        <name>Cu cation</name>
        <dbReference type="ChEBI" id="CHEBI:23378"/>
    </ligand>
</feature>
<dbReference type="Proteomes" id="UP000678499">
    <property type="component" value="Unassembled WGS sequence"/>
</dbReference>
<sequence length="908" mass="100931">MSDSEEEYNLLNRGINFPAANEDVISSAGTKEDASEPLLNPEFEKYLTPRCPRRSRHLQNKPRPPAFHLLPHCEVEMDPIVMHTISLREYARQMSAFLHGKEAGVPLDAADISEIPPYPPKMKDGKELCRNRRFPPPPLTESVAKQIFRKSVAAVAAHTGFYSSTEQVLDLLTDVAHEHLKSMLGKMRQMDEKSRCHVYPAVHPCVLVNVANSLGDNPSGHDTISNWYRNSVKRKLLEMEDYCETLREKCNKIFPEPGYKRCRRLPTQLMCNVPEMHESPKELEWIMQPNGEETIRSGNSWNNSGDSETEIPLASALGMIEDNASWSPSETALIPESLLRQAVQIKSLASGNVSVDGEENMSSKMLGVALRVVASDLARMGIRRVSAAPSQLSARNLLRPLLNGELRLAYSTKGPTYVELPKKRGKAGEGKGPVNWRTLGIFAAFGSVFVAVVMYLRSEKDKAIQRERKRELGKAKIGGSFQLVDHFGNPRKSSDFHGKWCLIYFGFTHCPDICPDELEKLGKIVDTLAASEHADPVQPLFVSVDPERDTVPAVRAYVKEFHPALLGLTGTVEQVKEACKAYRVYFSAGPRDDDDDYIIMAKGVRDRHAHANVVYEINQIAEMLKSVRISQVFPVMCLFFMGISAQIYGPNPAVGLPQLLNPVMMTAVPRYYSPVVANPVQNVRNPLQDVASGSTYLGLLDDPSGGRGKLVNVKVHDLKSNEIVPLVHNSLQGALTNLVDLISDKVEQQKLSEVLDTAAQYVHLKRLLLGGDQQSPDLINKIAALLMENMSPDVSKQRTAAMLNETIKVLENRDNFSFREPLMNKPLQPKVDGLNRSPGIETVMDSELPDDLNAGQHQDNVALPAAALNSHPVDNNNNNKCHSEQEALIPPLPLVEDNQQQRDYGDQP</sequence>
<evidence type="ECO:0000256" key="1">
    <source>
        <dbReference type="ARBA" id="ARBA00010996"/>
    </source>
</evidence>
<dbReference type="PANTHER" id="PTHR12151">
    <property type="entry name" value="ELECTRON TRANSPORT PROTIN SCO1/SENC FAMILY MEMBER"/>
    <property type="match status" value="1"/>
</dbReference>
<evidence type="ECO:0000256" key="4">
    <source>
        <dbReference type="SAM" id="MobiDB-lite"/>
    </source>
</evidence>
<dbReference type="GO" id="GO:0046872">
    <property type="term" value="F:metal ion binding"/>
    <property type="evidence" value="ECO:0007669"/>
    <property type="project" value="UniProtKB-KW"/>
</dbReference>
<evidence type="ECO:0000256" key="2">
    <source>
        <dbReference type="PIRSR" id="PIRSR603782-1"/>
    </source>
</evidence>
<keyword evidence="2" id="KW-0479">Metal-binding</keyword>
<dbReference type="Gene3D" id="3.40.30.10">
    <property type="entry name" value="Glutaredoxin"/>
    <property type="match status" value="1"/>
</dbReference>
<keyword evidence="5" id="KW-1133">Transmembrane helix</keyword>
<dbReference type="GO" id="GO:0046982">
    <property type="term" value="F:protein heterodimerization activity"/>
    <property type="evidence" value="ECO:0007669"/>
    <property type="project" value="InterPro"/>
</dbReference>
<keyword evidence="3" id="KW-1015">Disulfide bond</keyword>
<feature type="transmembrane region" description="Helical" evidence="5">
    <location>
        <begin position="436"/>
        <end position="456"/>
    </location>
</feature>
<dbReference type="InterPro" id="IPR036249">
    <property type="entry name" value="Thioredoxin-like_sf"/>
</dbReference>
<feature type="transmembrane region" description="Helical" evidence="5">
    <location>
        <begin position="632"/>
        <end position="649"/>
    </location>
</feature>
<dbReference type="InterPro" id="IPR009072">
    <property type="entry name" value="Histone-fold"/>
</dbReference>
<dbReference type="FunFam" id="3.40.30.10:FF:000013">
    <property type="entry name" value="Blast:Protein SCO1 homolog, mitochondrial"/>
    <property type="match status" value="1"/>
</dbReference>
<dbReference type="CDD" id="cd02968">
    <property type="entry name" value="SCO"/>
    <property type="match status" value="1"/>
</dbReference>
<keyword evidence="7" id="KW-1185">Reference proteome</keyword>
<reference evidence="6" key="1">
    <citation type="submission" date="2020-11" db="EMBL/GenBank/DDBJ databases">
        <authorList>
            <person name="Tran Van P."/>
        </authorList>
    </citation>
    <scope>NUCLEOTIDE SEQUENCE</scope>
</reference>
<accession>A0A7R9BIL9</accession>
<feature type="disulfide bond" description="Redox-active" evidence="3">
    <location>
        <begin position="510"/>
        <end position="514"/>
    </location>
</feature>
<dbReference type="AlphaFoldDB" id="A0A7R9BIL9"/>
<feature type="binding site" evidence="2">
    <location>
        <position position="510"/>
    </location>
    <ligand>
        <name>Cu cation</name>
        <dbReference type="ChEBI" id="CHEBI:23378"/>
    </ligand>
</feature>
<keyword evidence="2" id="KW-0186">Copper</keyword>
<dbReference type="OrthoDB" id="270009at2759"/>
<proteinExistence type="inferred from homology"/>
<dbReference type="PANTHER" id="PTHR12151:SF5">
    <property type="entry name" value="AT19154P"/>
    <property type="match status" value="1"/>
</dbReference>
<evidence type="ECO:0000256" key="5">
    <source>
        <dbReference type="SAM" id="Phobius"/>
    </source>
</evidence>
<feature type="compositionally biased region" description="Basic and acidic residues" evidence="4">
    <location>
        <begin position="899"/>
        <end position="908"/>
    </location>
</feature>
<keyword evidence="5" id="KW-0472">Membrane</keyword>
<keyword evidence="5" id="KW-0812">Transmembrane</keyword>
<dbReference type="EMBL" id="CAJPEX010000275">
    <property type="protein sequence ID" value="CAG0914779.1"/>
    <property type="molecule type" value="Genomic_DNA"/>
</dbReference>
<protein>
    <submittedName>
        <fullName evidence="6">Uncharacterized protein</fullName>
    </submittedName>
</protein>
<dbReference type="Pfam" id="PF02630">
    <property type="entry name" value="SCO1-SenC"/>
    <property type="match status" value="1"/>
</dbReference>
<comment type="similarity">
    <text evidence="1">Belongs to the SCO1/2 family.</text>
</comment>
<dbReference type="Gene3D" id="1.10.20.10">
    <property type="entry name" value="Histone, subunit A"/>
    <property type="match status" value="1"/>
</dbReference>